<dbReference type="PANTHER" id="PTHR42790">
    <property type="entry name" value="AMINOTRANSFERASE"/>
    <property type="match status" value="1"/>
</dbReference>
<feature type="compositionally biased region" description="Pro residues" evidence="5">
    <location>
        <begin position="1"/>
        <end position="22"/>
    </location>
</feature>
<reference evidence="7 8" key="1">
    <citation type="submission" date="2016-10" db="EMBL/GenBank/DDBJ databases">
        <authorList>
            <person name="de Groot N.N."/>
        </authorList>
    </citation>
    <scope>NUCLEOTIDE SEQUENCE [LARGE SCALE GENOMIC DNA]</scope>
    <source>
        <strain evidence="7 8">CGMCC 4.2026</strain>
    </source>
</reference>
<evidence type="ECO:0000256" key="1">
    <source>
        <dbReference type="ARBA" id="ARBA00001933"/>
    </source>
</evidence>
<evidence type="ECO:0000256" key="2">
    <source>
        <dbReference type="ARBA" id="ARBA00022576"/>
    </source>
</evidence>
<feature type="domain" description="Aminotransferase class I/classII large" evidence="6">
    <location>
        <begin position="104"/>
        <end position="448"/>
    </location>
</feature>
<dbReference type="STRING" id="310780.SAMN05216267_1002203"/>
<comment type="cofactor">
    <cofactor evidence="1">
        <name>pyridoxal 5'-phosphate</name>
        <dbReference type="ChEBI" id="CHEBI:597326"/>
    </cofactor>
</comment>
<dbReference type="InterPro" id="IPR004839">
    <property type="entry name" value="Aminotransferase_I/II_large"/>
</dbReference>
<evidence type="ECO:0000256" key="4">
    <source>
        <dbReference type="ARBA" id="ARBA00022898"/>
    </source>
</evidence>
<dbReference type="InterPro" id="IPR015422">
    <property type="entry name" value="PyrdxlP-dep_Trfase_small"/>
</dbReference>
<dbReference type="Pfam" id="PF00155">
    <property type="entry name" value="Aminotran_1_2"/>
    <property type="match status" value="1"/>
</dbReference>
<evidence type="ECO:0000259" key="6">
    <source>
        <dbReference type="Pfam" id="PF00155"/>
    </source>
</evidence>
<evidence type="ECO:0000256" key="3">
    <source>
        <dbReference type="ARBA" id="ARBA00022679"/>
    </source>
</evidence>
<sequence length="463" mass="50267">MTAPVRPPLPAPEAAPVRPPLPARDAAPERADLDASGLHGSLTDPLLSAMTFLNEVAGRHPEALSLAAGTPYEGFYDVEDVHRALRAYCAHLREERGYDERHVRRALLQYGRTKGIIHDLIARYLSVDEGVDVDPEAIVVTTGCQEALLLTMRALKRDERDVLLAVDPVYVGVTGAARLLDLPVHPVAGGTDGVDLGDLRRRIHRARAAGQRPRACYLVPDFANPTGLRLSLATRLALLDLAEQEDVLLLEDNPYGLFPLEGQRLPTLKALDTNRRVVHLGSLSKSVFPGVRIGFAVADQQVRQGPGDRVLFADLLAKAKSMVTVNTAPLSQAVAGGWLLEHGCSLARATQDVREVYRRNLRQLVDGLAARFPAPSPVTWNTPDGGFFVVVDVPFEVTDATLEYSAARHGVLWTPLHHFYDGRPVLRSLRLSISALEPDDVDDALDRFAGFVHACAGASPGSP</sequence>
<proteinExistence type="predicted"/>
<dbReference type="Gene3D" id="3.40.640.10">
    <property type="entry name" value="Type I PLP-dependent aspartate aminotransferase-like (Major domain)"/>
    <property type="match status" value="1"/>
</dbReference>
<dbReference type="GO" id="GO:1901605">
    <property type="term" value="P:alpha-amino acid metabolic process"/>
    <property type="evidence" value="ECO:0007669"/>
    <property type="project" value="TreeGrafter"/>
</dbReference>
<dbReference type="OrthoDB" id="199743at2"/>
<protein>
    <submittedName>
        <fullName evidence="7">(S)-3,5-dihydroxyphenylglycine transaminase</fullName>
    </submittedName>
</protein>
<evidence type="ECO:0000313" key="7">
    <source>
        <dbReference type="EMBL" id="SEN18767.1"/>
    </source>
</evidence>
<dbReference type="InterPro" id="IPR015421">
    <property type="entry name" value="PyrdxlP-dep_Trfase_major"/>
</dbReference>
<keyword evidence="8" id="KW-1185">Reference proteome</keyword>
<dbReference type="GO" id="GO:0008483">
    <property type="term" value="F:transaminase activity"/>
    <property type="evidence" value="ECO:0007669"/>
    <property type="project" value="UniProtKB-KW"/>
</dbReference>
<evidence type="ECO:0000256" key="5">
    <source>
        <dbReference type="SAM" id="MobiDB-lite"/>
    </source>
</evidence>
<dbReference type="Proteomes" id="UP000181951">
    <property type="component" value="Unassembled WGS sequence"/>
</dbReference>
<dbReference type="InterPro" id="IPR050859">
    <property type="entry name" value="Class-I_PLP-dep_aminotransf"/>
</dbReference>
<name>A0A1H8EIS6_9ACTN</name>
<dbReference type="GO" id="GO:0030170">
    <property type="term" value="F:pyridoxal phosphate binding"/>
    <property type="evidence" value="ECO:0007669"/>
    <property type="project" value="InterPro"/>
</dbReference>
<dbReference type="PANTHER" id="PTHR42790:SF19">
    <property type="entry name" value="KYNURENINE_ALPHA-AMINOADIPATE AMINOTRANSFERASE, MITOCHONDRIAL"/>
    <property type="match status" value="1"/>
</dbReference>
<dbReference type="CDD" id="cd00609">
    <property type="entry name" value="AAT_like"/>
    <property type="match status" value="1"/>
</dbReference>
<dbReference type="InterPro" id="IPR015424">
    <property type="entry name" value="PyrdxlP-dep_Trfase"/>
</dbReference>
<dbReference type="SUPFAM" id="SSF53383">
    <property type="entry name" value="PLP-dependent transferases"/>
    <property type="match status" value="1"/>
</dbReference>
<dbReference type="Gene3D" id="3.90.1150.10">
    <property type="entry name" value="Aspartate Aminotransferase, domain 1"/>
    <property type="match status" value="1"/>
</dbReference>
<dbReference type="AlphaFoldDB" id="A0A1H8EIS6"/>
<dbReference type="RefSeq" id="WP_079138955.1">
    <property type="nucleotide sequence ID" value="NZ_FODD01000002.1"/>
</dbReference>
<organism evidence="7 8">
    <name type="scientific">Actinacidiphila rubida</name>
    <dbReference type="NCBI Taxonomy" id="310780"/>
    <lineage>
        <taxon>Bacteria</taxon>
        <taxon>Bacillati</taxon>
        <taxon>Actinomycetota</taxon>
        <taxon>Actinomycetes</taxon>
        <taxon>Kitasatosporales</taxon>
        <taxon>Streptomycetaceae</taxon>
        <taxon>Actinacidiphila</taxon>
    </lineage>
</organism>
<keyword evidence="4" id="KW-0663">Pyridoxal phosphate</keyword>
<evidence type="ECO:0000313" key="8">
    <source>
        <dbReference type="Proteomes" id="UP000181951"/>
    </source>
</evidence>
<dbReference type="EMBL" id="FODD01000002">
    <property type="protein sequence ID" value="SEN18767.1"/>
    <property type="molecule type" value="Genomic_DNA"/>
</dbReference>
<keyword evidence="2" id="KW-0032">Aminotransferase</keyword>
<gene>
    <name evidence="7" type="ORF">SAMN05216267_1002203</name>
</gene>
<accession>A0A1H8EIS6</accession>
<feature type="region of interest" description="Disordered" evidence="5">
    <location>
        <begin position="1"/>
        <end position="25"/>
    </location>
</feature>
<keyword evidence="3" id="KW-0808">Transferase</keyword>